<name>A0ABD0X6U3_UMBPY</name>
<evidence type="ECO:0000256" key="1">
    <source>
        <dbReference type="SAM" id="MobiDB-lite"/>
    </source>
</evidence>
<keyword evidence="3" id="KW-1185">Reference proteome</keyword>
<dbReference type="Proteomes" id="UP001557470">
    <property type="component" value="Unassembled WGS sequence"/>
</dbReference>
<reference evidence="2 3" key="1">
    <citation type="submission" date="2024-06" db="EMBL/GenBank/DDBJ databases">
        <authorList>
            <person name="Pan Q."/>
            <person name="Wen M."/>
            <person name="Jouanno E."/>
            <person name="Zahm M."/>
            <person name="Klopp C."/>
            <person name="Cabau C."/>
            <person name="Louis A."/>
            <person name="Berthelot C."/>
            <person name="Parey E."/>
            <person name="Roest Crollius H."/>
            <person name="Montfort J."/>
            <person name="Robinson-Rechavi M."/>
            <person name="Bouchez O."/>
            <person name="Lampietro C."/>
            <person name="Lopez Roques C."/>
            <person name="Donnadieu C."/>
            <person name="Postlethwait J."/>
            <person name="Bobe J."/>
            <person name="Verreycken H."/>
            <person name="Guiguen Y."/>
        </authorList>
    </citation>
    <scope>NUCLEOTIDE SEQUENCE [LARGE SCALE GENOMIC DNA]</scope>
    <source>
        <strain evidence="2">Up_M1</strain>
        <tissue evidence="2">Testis</tissue>
    </source>
</reference>
<sequence>MDRPILWRSNPKPPWRMKTRIGASTHHSDDGQEEDPIKVLQDTYTCDLSYGVSDHKPVIGIFNLEMRKHCESPLVRMWPEGLWEAGQAAVLSYIILEDFLSSTWD</sequence>
<protein>
    <submittedName>
        <fullName evidence="2">Uncharacterized protein</fullName>
    </submittedName>
</protein>
<gene>
    <name evidence="2" type="ORF">UPYG_G00130090</name>
</gene>
<proteinExistence type="predicted"/>
<comment type="caution">
    <text evidence="2">The sequence shown here is derived from an EMBL/GenBank/DDBJ whole genome shotgun (WGS) entry which is preliminary data.</text>
</comment>
<evidence type="ECO:0000313" key="3">
    <source>
        <dbReference type="Proteomes" id="UP001557470"/>
    </source>
</evidence>
<evidence type="ECO:0000313" key="2">
    <source>
        <dbReference type="EMBL" id="KAL0994968.1"/>
    </source>
</evidence>
<feature type="region of interest" description="Disordered" evidence="1">
    <location>
        <begin position="1"/>
        <end position="35"/>
    </location>
</feature>
<dbReference type="AlphaFoldDB" id="A0ABD0X6U3"/>
<accession>A0ABD0X6U3</accession>
<organism evidence="2 3">
    <name type="scientific">Umbra pygmaea</name>
    <name type="common">Eastern mudminnow</name>
    <dbReference type="NCBI Taxonomy" id="75934"/>
    <lineage>
        <taxon>Eukaryota</taxon>
        <taxon>Metazoa</taxon>
        <taxon>Chordata</taxon>
        <taxon>Craniata</taxon>
        <taxon>Vertebrata</taxon>
        <taxon>Euteleostomi</taxon>
        <taxon>Actinopterygii</taxon>
        <taxon>Neopterygii</taxon>
        <taxon>Teleostei</taxon>
        <taxon>Protacanthopterygii</taxon>
        <taxon>Esociformes</taxon>
        <taxon>Umbridae</taxon>
        <taxon>Umbra</taxon>
    </lineage>
</organism>
<dbReference type="EMBL" id="JAGEUA010000003">
    <property type="protein sequence ID" value="KAL0994968.1"/>
    <property type="molecule type" value="Genomic_DNA"/>
</dbReference>